<dbReference type="SUPFAM" id="SSF46626">
    <property type="entry name" value="Cytochrome c"/>
    <property type="match status" value="1"/>
</dbReference>
<dbReference type="GO" id="GO:0009055">
    <property type="term" value="F:electron transfer activity"/>
    <property type="evidence" value="ECO:0007669"/>
    <property type="project" value="InterPro"/>
</dbReference>
<reference evidence="7 8" key="1">
    <citation type="submission" date="2019-02" db="EMBL/GenBank/DDBJ databases">
        <title>Deep-cultivation of Planctomycetes and their phenomic and genomic characterization uncovers novel biology.</title>
        <authorList>
            <person name="Wiegand S."/>
            <person name="Jogler M."/>
            <person name="Boedeker C."/>
            <person name="Pinto D."/>
            <person name="Vollmers J."/>
            <person name="Rivas-Marin E."/>
            <person name="Kohn T."/>
            <person name="Peeters S.H."/>
            <person name="Heuer A."/>
            <person name="Rast P."/>
            <person name="Oberbeckmann S."/>
            <person name="Bunk B."/>
            <person name="Jeske O."/>
            <person name="Meyerdierks A."/>
            <person name="Storesund J.E."/>
            <person name="Kallscheuer N."/>
            <person name="Luecker S."/>
            <person name="Lage O.M."/>
            <person name="Pohl T."/>
            <person name="Merkel B.J."/>
            <person name="Hornburger P."/>
            <person name="Mueller R.-W."/>
            <person name="Bruemmer F."/>
            <person name="Labrenz M."/>
            <person name="Spormann A.M."/>
            <person name="Op den Camp H."/>
            <person name="Overmann J."/>
            <person name="Amann R."/>
            <person name="Jetten M.S.M."/>
            <person name="Mascher T."/>
            <person name="Medema M.H."/>
            <person name="Devos D.P."/>
            <person name="Kaster A.-K."/>
            <person name="Ovreas L."/>
            <person name="Rohde M."/>
            <person name="Galperin M.Y."/>
            <person name="Jogler C."/>
        </authorList>
    </citation>
    <scope>NUCLEOTIDE SEQUENCE [LARGE SCALE GENOMIC DNA]</scope>
    <source>
        <strain evidence="7 8">Pla133</strain>
    </source>
</reference>
<evidence type="ECO:0000313" key="8">
    <source>
        <dbReference type="Proteomes" id="UP000316921"/>
    </source>
</evidence>
<organism evidence="7 8">
    <name type="scientific">Engelhardtia mirabilis</name>
    <dbReference type="NCBI Taxonomy" id="2528011"/>
    <lineage>
        <taxon>Bacteria</taxon>
        <taxon>Pseudomonadati</taxon>
        <taxon>Planctomycetota</taxon>
        <taxon>Planctomycetia</taxon>
        <taxon>Planctomycetia incertae sedis</taxon>
        <taxon>Engelhardtia</taxon>
    </lineage>
</organism>
<keyword evidence="8" id="KW-1185">Reference proteome</keyword>
<proteinExistence type="predicted"/>
<sequence length="987" mass="106675" precursor="true">MQPIPSLLLAALASPSLASAAQADGHGFAAVRAVIERNCLECHGGAKRESGLSFADGATFALGGARGAQVQADDPAASRLLRVIGYGDPSLAMPPSGPLAEADRALLEAWVLAGATWPEGAAGQLADPDAHPMERHGPAPSDPWWAYDPLVPPVVPEVLDQEWSRSSIDAFIGHRLDERGLRPAEQARPEALLRRATFDLTGLPPSSDDRARFLERVESDGFERAWSGLLDELFESPHYGEHQARQWLDLVRYGETNGYERDGAKRNVWRYRDWVVRAFDADLPYDRFAALQLAGDEIATELDDPAARAEALLATGFYRLGVWDDEPADPEQAFANEIADIVDTTSQVFMATTMGCARCHDHKADPISQREYYGLTATFAGLVSYGGGGYSQGQGPGATRDVRAPDAALLPTAAERDARVAELDAQLEQFAADFGLPSGGAGQVLVADARGAGAAWRYHFGSATEGWTNPAFDDSTWSEGPGGFGTVGTPGARVGTVWDSARIQLRTTFRLDAIPSALRLALHHDEDVTVFLNGQRVLHREGYRVDYGEFQLDDTALAALVVGRNVLALDCTQTAGGQYLDAGLDTGRDGDAEGATLAALENLLPQRADDGLARRCKLALDERAALLTAPVAEPFPAQVAYERGGEPPAQFVHLRGSVHAPGDEVGPGTPRAWSVGTRTGAGPLAFPEVSLEAESSGRRRALAGWLFDGGAHLAARVEANRLWQSVFGRGLCRTSGDFGRLGDLPTHPQLLDHLACELIARGWSRKSLQRYLMESRTYRMATVGPDASLAADPRNDLYWRYEPRRLTAEEFRDATLAVSGELEPERFGPSVFPPLPAEVLATASRPTEAWGQATPAQAARRSLYVHVKRSLREPLLAAHDQPDPDLPCPARFPTNVPTQALLTLNGEFVNGRAAALAEALIAATDDPRARLSLGIERALCRAPLDGEVERAEAFLVDLRDGYALDERRALELFALALMNRNEFLWLD</sequence>
<dbReference type="InterPro" id="IPR011429">
    <property type="entry name" value="Cyt_c_Planctomycete-type"/>
</dbReference>
<keyword evidence="3 4" id="KW-0408">Iron</keyword>
<protein>
    <submittedName>
        <fullName evidence="7">Planctomycete cytochrome C</fullName>
    </submittedName>
</protein>
<keyword evidence="2 4" id="KW-0479">Metal-binding</keyword>
<dbReference type="SUPFAM" id="SSF49785">
    <property type="entry name" value="Galactose-binding domain-like"/>
    <property type="match status" value="1"/>
</dbReference>
<evidence type="ECO:0000256" key="2">
    <source>
        <dbReference type="ARBA" id="ARBA00022723"/>
    </source>
</evidence>
<dbReference type="InterPro" id="IPR008979">
    <property type="entry name" value="Galactose-bd-like_sf"/>
</dbReference>
<evidence type="ECO:0000256" key="3">
    <source>
        <dbReference type="ARBA" id="ARBA00023004"/>
    </source>
</evidence>
<evidence type="ECO:0000256" key="1">
    <source>
        <dbReference type="ARBA" id="ARBA00022617"/>
    </source>
</evidence>
<dbReference type="Gene3D" id="2.60.120.260">
    <property type="entry name" value="Galactose-binding domain-like"/>
    <property type="match status" value="1"/>
</dbReference>
<dbReference type="Pfam" id="PF07587">
    <property type="entry name" value="PSD1"/>
    <property type="match status" value="1"/>
</dbReference>
<dbReference type="PROSITE" id="PS51007">
    <property type="entry name" value="CYTC"/>
    <property type="match status" value="1"/>
</dbReference>
<dbReference type="GO" id="GO:0046872">
    <property type="term" value="F:metal ion binding"/>
    <property type="evidence" value="ECO:0007669"/>
    <property type="project" value="UniProtKB-KW"/>
</dbReference>
<feature type="chain" id="PRO_5021883485" evidence="5">
    <location>
        <begin position="21"/>
        <end position="987"/>
    </location>
</feature>
<dbReference type="GO" id="GO:0020037">
    <property type="term" value="F:heme binding"/>
    <property type="evidence" value="ECO:0007669"/>
    <property type="project" value="InterPro"/>
</dbReference>
<feature type="domain" description="Cytochrome c" evidence="6">
    <location>
        <begin position="20"/>
        <end position="115"/>
    </location>
</feature>
<dbReference type="InterPro" id="IPR011444">
    <property type="entry name" value="DUF1549"/>
</dbReference>
<dbReference type="KEGG" id="pbap:Pla133_19600"/>
<dbReference type="InterPro" id="IPR022655">
    <property type="entry name" value="DUF1553"/>
</dbReference>
<feature type="signal peptide" evidence="5">
    <location>
        <begin position="1"/>
        <end position="20"/>
    </location>
</feature>
<keyword evidence="5" id="KW-0732">Signal</keyword>
<name>A0A518BIT9_9BACT</name>
<accession>A0A518BIT9</accession>
<dbReference type="PANTHER" id="PTHR35889:SF3">
    <property type="entry name" value="F-BOX DOMAIN-CONTAINING PROTEIN"/>
    <property type="match status" value="1"/>
</dbReference>
<dbReference type="InterPro" id="IPR009056">
    <property type="entry name" value="Cyt_c-like_dom"/>
</dbReference>
<gene>
    <name evidence="7" type="ORF">Pla133_19600</name>
</gene>
<dbReference type="RefSeq" id="WP_145064689.1">
    <property type="nucleotide sequence ID" value="NZ_CP036287.1"/>
</dbReference>
<evidence type="ECO:0000313" key="7">
    <source>
        <dbReference type="EMBL" id="QDU66884.1"/>
    </source>
</evidence>
<evidence type="ECO:0000259" key="6">
    <source>
        <dbReference type="PROSITE" id="PS51007"/>
    </source>
</evidence>
<evidence type="ECO:0000256" key="4">
    <source>
        <dbReference type="PROSITE-ProRule" id="PRU00433"/>
    </source>
</evidence>
<dbReference type="EMBL" id="CP036287">
    <property type="protein sequence ID" value="QDU66884.1"/>
    <property type="molecule type" value="Genomic_DNA"/>
</dbReference>
<dbReference type="InterPro" id="IPR036909">
    <property type="entry name" value="Cyt_c-like_dom_sf"/>
</dbReference>
<dbReference type="Pfam" id="PF07635">
    <property type="entry name" value="PSCyt1"/>
    <property type="match status" value="1"/>
</dbReference>
<evidence type="ECO:0000256" key="5">
    <source>
        <dbReference type="SAM" id="SignalP"/>
    </source>
</evidence>
<dbReference type="Pfam" id="PF07583">
    <property type="entry name" value="PSCyt2"/>
    <property type="match status" value="1"/>
</dbReference>
<dbReference type="AlphaFoldDB" id="A0A518BIT9"/>
<dbReference type="Proteomes" id="UP000316921">
    <property type="component" value="Chromosome"/>
</dbReference>
<keyword evidence="1 4" id="KW-0349">Heme</keyword>
<dbReference type="PANTHER" id="PTHR35889">
    <property type="entry name" value="CYCLOINULO-OLIGOSACCHARIDE FRUCTANOTRANSFERASE-RELATED"/>
    <property type="match status" value="1"/>
</dbReference>